<dbReference type="Pfam" id="PF06644">
    <property type="entry name" value="ATP11"/>
    <property type="match status" value="1"/>
</dbReference>
<comment type="similarity">
    <text evidence="2">Belongs to the ATP11 family.</text>
</comment>
<dbReference type="PANTHER" id="PTHR13126">
    <property type="entry name" value="CHAPERONE ATP11"/>
    <property type="match status" value="1"/>
</dbReference>
<reference evidence="5" key="1">
    <citation type="submission" date="2021-02" db="EMBL/GenBank/DDBJ databases">
        <authorList>
            <person name="Nowell W R."/>
        </authorList>
    </citation>
    <scope>NUCLEOTIDE SEQUENCE</scope>
    <source>
        <strain evidence="5">Ploen Becks lab</strain>
    </source>
</reference>
<evidence type="ECO:0000256" key="3">
    <source>
        <dbReference type="ARBA" id="ARBA00022946"/>
    </source>
</evidence>
<protein>
    <recommendedName>
        <fullName evidence="7">ATP synthase mitochondrial F1 complex assembly factor 1</fullName>
    </recommendedName>
</protein>
<dbReference type="EMBL" id="CAJNOC010000672">
    <property type="protein sequence ID" value="CAF0790115.1"/>
    <property type="molecule type" value="Genomic_DNA"/>
</dbReference>
<keyword evidence="3" id="KW-0809">Transit peptide</keyword>
<dbReference type="AlphaFoldDB" id="A0A813S4S7"/>
<dbReference type="PANTHER" id="PTHR13126:SF0">
    <property type="entry name" value="ATP SYNTHASE MITOCHONDRIAL F1 COMPLEX ASSEMBLY FACTOR 1"/>
    <property type="match status" value="1"/>
</dbReference>
<dbReference type="InterPro" id="IPR010591">
    <property type="entry name" value="ATP11"/>
</dbReference>
<comment type="caution">
    <text evidence="5">The sequence shown here is derived from an EMBL/GenBank/DDBJ whole genome shotgun (WGS) entry which is preliminary data.</text>
</comment>
<dbReference type="GO" id="GO:0005739">
    <property type="term" value="C:mitochondrion"/>
    <property type="evidence" value="ECO:0007669"/>
    <property type="project" value="UniProtKB-SubCell"/>
</dbReference>
<accession>A0A813S4S7</accession>
<organism evidence="5 6">
    <name type="scientific">Brachionus calyciflorus</name>
    <dbReference type="NCBI Taxonomy" id="104777"/>
    <lineage>
        <taxon>Eukaryota</taxon>
        <taxon>Metazoa</taxon>
        <taxon>Spiralia</taxon>
        <taxon>Gnathifera</taxon>
        <taxon>Rotifera</taxon>
        <taxon>Eurotatoria</taxon>
        <taxon>Monogononta</taxon>
        <taxon>Pseudotrocha</taxon>
        <taxon>Ploima</taxon>
        <taxon>Brachionidae</taxon>
        <taxon>Brachionus</taxon>
    </lineage>
</organism>
<dbReference type="Proteomes" id="UP000663879">
    <property type="component" value="Unassembled WGS sequence"/>
</dbReference>
<evidence type="ECO:0000256" key="1">
    <source>
        <dbReference type="ARBA" id="ARBA00004173"/>
    </source>
</evidence>
<dbReference type="OrthoDB" id="16535at2759"/>
<evidence type="ECO:0008006" key="7">
    <source>
        <dbReference type="Google" id="ProtNLM"/>
    </source>
</evidence>
<evidence type="ECO:0000256" key="4">
    <source>
        <dbReference type="ARBA" id="ARBA00023128"/>
    </source>
</evidence>
<sequence length="283" mass="33545">MILSLRNFIRVSESTLLKSRHSLAQALYYSTENPDKKDEMDQFKSNPYFAKYEAKLKALYNENPQAFLSNLKNSTPEKIGDGPMAEILNSKMEQALVKKKNLDSIMKTEMLADLPPEEIKNIWSTYMKERQRLSDMLTLNEYQKMRERSTKFNTFLFPMPREQGYEFILSQWSGNECHFTPLINFQAHGENAPGTMKAIYYDDLKETKNIVLEMVEIDTKNLKMEEARLLMHIMKSYYLKCEENDEKYHLMNNFTNKPTEFKHMDLVKQFEKENLKLNDFKEQ</sequence>
<evidence type="ECO:0000256" key="2">
    <source>
        <dbReference type="ARBA" id="ARBA00009116"/>
    </source>
</evidence>
<name>A0A813S4S7_9BILA</name>
<keyword evidence="6" id="KW-1185">Reference proteome</keyword>
<evidence type="ECO:0000313" key="5">
    <source>
        <dbReference type="EMBL" id="CAF0790115.1"/>
    </source>
</evidence>
<gene>
    <name evidence="5" type="ORF">OXX778_LOCUS5923</name>
</gene>
<dbReference type="GO" id="GO:0033615">
    <property type="term" value="P:mitochondrial proton-transporting ATP synthase complex assembly"/>
    <property type="evidence" value="ECO:0007669"/>
    <property type="project" value="TreeGrafter"/>
</dbReference>
<comment type="subcellular location">
    <subcellularLocation>
        <location evidence="1">Mitochondrion</location>
    </subcellularLocation>
</comment>
<proteinExistence type="inferred from homology"/>
<evidence type="ECO:0000313" key="6">
    <source>
        <dbReference type="Proteomes" id="UP000663879"/>
    </source>
</evidence>
<keyword evidence="4" id="KW-0496">Mitochondrion</keyword>